<feature type="repeat" description="WD" evidence="4">
    <location>
        <begin position="99"/>
        <end position="130"/>
    </location>
</feature>
<gene>
    <name evidence="6" type="primary">bun107</name>
    <name evidence="6" type="ORF">CFIMG_002535RA</name>
</gene>
<comment type="similarity">
    <text evidence="1">Belongs to the WD repeat WDR48 family.</text>
</comment>
<reference evidence="6 7" key="2">
    <citation type="journal article" date="2013" name="IMA Fungus">
        <title>IMA Genome-F 1: Ceratocystis fimbriata: Draft nuclear genome sequence for the plant pathogen, Ceratocystis fimbriata.</title>
        <authorList>
            <person name="Wilken P.M."/>
            <person name="Steenkamp E.T."/>
            <person name="Wingfield M.J."/>
            <person name="de Beer Z.W."/>
            <person name="Wingfield B.D."/>
        </authorList>
    </citation>
    <scope>NUCLEOTIDE SEQUENCE [LARGE SCALE GENOMIC DNA]</scope>
    <source>
        <strain evidence="6 7">CBS 114723</strain>
    </source>
</reference>
<dbReference type="PROSITE" id="PS50294">
    <property type="entry name" value="WD_REPEATS_REGION"/>
    <property type="match status" value="4"/>
</dbReference>
<dbReference type="SUPFAM" id="SSF50978">
    <property type="entry name" value="WD40 repeat-like"/>
    <property type="match status" value="1"/>
</dbReference>
<feature type="region of interest" description="Disordered" evidence="5">
    <location>
        <begin position="670"/>
        <end position="713"/>
    </location>
</feature>
<evidence type="ECO:0000256" key="1">
    <source>
        <dbReference type="ARBA" id="ARBA00006917"/>
    </source>
</evidence>
<dbReference type="PROSITE" id="PS50082">
    <property type="entry name" value="WD_REPEATS_2"/>
    <property type="match status" value="4"/>
</dbReference>
<dbReference type="InterPro" id="IPR015943">
    <property type="entry name" value="WD40/YVTN_repeat-like_dom_sf"/>
</dbReference>
<dbReference type="SMART" id="SM00320">
    <property type="entry name" value="WD40"/>
    <property type="match status" value="7"/>
</dbReference>
<feature type="region of interest" description="Disordered" evidence="5">
    <location>
        <begin position="729"/>
        <end position="752"/>
    </location>
</feature>
<keyword evidence="3" id="KW-0677">Repeat</keyword>
<dbReference type="AlphaFoldDB" id="A0A2C5XDI4"/>
<dbReference type="PANTHER" id="PTHR19862:SF14">
    <property type="entry name" value="WD REPEAT-CONTAINING PROTEIN 48"/>
    <property type="match status" value="1"/>
</dbReference>
<dbReference type="STRING" id="1035309.A0A2C5XDI4"/>
<feature type="compositionally biased region" description="Basic and acidic residues" evidence="5">
    <location>
        <begin position="689"/>
        <end position="712"/>
    </location>
</feature>
<dbReference type="OrthoDB" id="2421129at2759"/>
<organism evidence="6 7">
    <name type="scientific">Ceratocystis fimbriata CBS 114723</name>
    <dbReference type="NCBI Taxonomy" id="1035309"/>
    <lineage>
        <taxon>Eukaryota</taxon>
        <taxon>Fungi</taxon>
        <taxon>Dikarya</taxon>
        <taxon>Ascomycota</taxon>
        <taxon>Pezizomycotina</taxon>
        <taxon>Sordariomycetes</taxon>
        <taxon>Hypocreomycetidae</taxon>
        <taxon>Microascales</taxon>
        <taxon>Ceratocystidaceae</taxon>
        <taxon>Ceratocystis</taxon>
    </lineage>
</organism>
<feature type="repeat" description="WD" evidence="4">
    <location>
        <begin position="144"/>
        <end position="185"/>
    </location>
</feature>
<dbReference type="InterPro" id="IPR051246">
    <property type="entry name" value="WDR48"/>
</dbReference>
<accession>A0A2C5XDI4</accession>
<evidence type="ECO:0000256" key="3">
    <source>
        <dbReference type="ARBA" id="ARBA00022737"/>
    </source>
</evidence>
<feature type="repeat" description="WD" evidence="4">
    <location>
        <begin position="232"/>
        <end position="273"/>
    </location>
</feature>
<dbReference type="Proteomes" id="UP000222788">
    <property type="component" value="Unassembled WGS sequence"/>
</dbReference>
<evidence type="ECO:0000313" key="7">
    <source>
        <dbReference type="Proteomes" id="UP000222788"/>
    </source>
</evidence>
<name>A0A2C5XDI4_9PEZI</name>
<keyword evidence="7" id="KW-1185">Reference proteome</keyword>
<dbReference type="InterPro" id="IPR019775">
    <property type="entry name" value="WD40_repeat_CS"/>
</dbReference>
<feature type="compositionally biased region" description="Pro residues" evidence="5">
    <location>
        <begin position="1012"/>
        <end position="1025"/>
    </location>
</feature>
<reference evidence="6 7" key="1">
    <citation type="journal article" date="2013" name="Fungal Biol.">
        <title>Analysis of microsatellite markers in the genome of the plant pathogen Ceratocystis fimbriata.</title>
        <authorList>
            <person name="Simpson M.C."/>
            <person name="Wilken P.M."/>
            <person name="Coetzee M.P."/>
            <person name="Wingfield M.J."/>
            <person name="Wingfield B.D."/>
        </authorList>
    </citation>
    <scope>NUCLEOTIDE SEQUENCE [LARGE SCALE GENOMIC DNA]</scope>
    <source>
        <strain evidence="6 7">CBS 114723</strain>
    </source>
</reference>
<dbReference type="Pfam" id="PF11816">
    <property type="entry name" value="DUF3337"/>
    <property type="match status" value="1"/>
</dbReference>
<dbReference type="InterPro" id="IPR021772">
    <property type="entry name" value="WDR48/Bun107"/>
</dbReference>
<dbReference type="Pfam" id="PF00400">
    <property type="entry name" value="WD40"/>
    <property type="match status" value="4"/>
</dbReference>
<dbReference type="EMBL" id="APWK03000020">
    <property type="protein sequence ID" value="PHH54770.1"/>
    <property type="molecule type" value="Genomic_DNA"/>
</dbReference>
<dbReference type="InterPro" id="IPR001680">
    <property type="entry name" value="WD40_rpt"/>
</dbReference>
<dbReference type="Gene3D" id="2.130.10.10">
    <property type="entry name" value="YVTN repeat-like/Quinoprotein amine dehydrogenase"/>
    <property type="match status" value="2"/>
</dbReference>
<feature type="repeat" description="WD" evidence="4">
    <location>
        <begin position="23"/>
        <end position="57"/>
    </location>
</feature>
<dbReference type="InterPro" id="IPR036322">
    <property type="entry name" value="WD40_repeat_dom_sf"/>
</dbReference>
<evidence type="ECO:0000256" key="2">
    <source>
        <dbReference type="ARBA" id="ARBA00022574"/>
    </source>
</evidence>
<comment type="caution">
    <text evidence="6">The sequence shown here is derived from an EMBL/GenBank/DDBJ whole genome shotgun (WGS) entry which is preliminary data.</text>
</comment>
<dbReference type="CDD" id="cd17041">
    <property type="entry name" value="Ubl_WDR48"/>
    <property type="match status" value="1"/>
</dbReference>
<feature type="region of interest" description="Disordered" evidence="5">
    <location>
        <begin position="1010"/>
        <end position="1035"/>
    </location>
</feature>
<dbReference type="PROSITE" id="PS00678">
    <property type="entry name" value="WD_REPEATS_1"/>
    <property type="match status" value="2"/>
</dbReference>
<dbReference type="InterPro" id="IPR020472">
    <property type="entry name" value="WD40_PAC1"/>
</dbReference>
<keyword evidence="2 4" id="KW-0853">WD repeat</keyword>
<proteinExistence type="inferred from homology"/>
<evidence type="ECO:0000313" key="6">
    <source>
        <dbReference type="EMBL" id="PHH54770.1"/>
    </source>
</evidence>
<protein>
    <submittedName>
        <fullName evidence="6">UBP9-binding protein bun107</fullName>
    </submittedName>
</protein>
<feature type="compositionally biased region" description="Acidic residues" evidence="5">
    <location>
        <begin position="949"/>
        <end position="960"/>
    </location>
</feature>
<feature type="region of interest" description="Disordered" evidence="5">
    <location>
        <begin position="913"/>
        <end position="968"/>
    </location>
</feature>
<evidence type="ECO:0000256" key="5">
    <source>
        <dbReference type="SAM" id="MobiDB-lite"/>
    </source>
</evidence>
<feature type="region of interest" description="Disordered" evidence="5">
    <location>
        <begin position="67"/>
        <end position="95"/>
    </location>
</feature>
<dbReference type="PRINTS" id="PR00320">
    <property type="entry name" value="GPROTEINBRPT"/>
</dbReference>
<sequence>MASKKARQRISYVLDLPQSSNGEGGHRLGVSGLAVDRESSILYSGGRDGMLCAWDLNLNLATKPSISDTAPNHTDSSVSAGSLNSTPKSRTKSTMRMQTQAHTHWINDIALVQNSRTVVSASSDLTVKVWRPHSEIDQYMTHKIGEHADFVKVVAAPPQSPWVASGALDRKIRLWDLNGGGMTLEIDVSGEEKPEKGSVYALAVSRGLMACGGPESVVRLMDPRTGQKVSKFVGHTDMIRDILLSESGDTVLTASSDNTIKLWSVTAGRCMYTYSMHSESVWALASEAPDLSLFYSADRSGLIVKTDVRGVAEDLDRGLSLALAKENNGVLRIAPAGDFFWTSTASSSINRWHTVNTDSVRLGSAEGSHLAEGVGAHQRALSSTTVATTPTVVLPSHIPASSVLRISNTVGFPAFVRRDEENTAPNDNLAIEDPETSAVEPIHHLAEETIEGQNGLVKHVLLNDRRRVLTLDTAGEVLLWDLIQGIPIANYAKRDLLSILPEVNTIEAVAPWCSVDISSGSLTVILEPYNCFDAEMYADELTMKVDPDIEFREDQRINLGKWVLRYLFSGLVDEEVRRDEIYRQKLNDAIDLRLGKSKSASMQNNFGSTSQGLTLADQGPAPPTHGMANLSVGTPLVPVSSQLSQLSRVSQDDDVSSIIPTDGALKNGLSTGLVANGDTPTSPIVDPLTAKEKEEDKDDSAKEKDTKDKDGKGMGFKKLYMGMSFGKQKNRTVSAPTAEKTPAAIDEKAEESETASILEKEVDDSFYGAIQKIHIEYDKQLLELPDQPVETRLMPSLPSETPTLVFPPKTKVIIQEETSSGGSANIYMGTVSSVGNDADVIEKRGPMWLGDVLLQGLMPYKEPVKVSFVLHPWQDSLPRIAPADGNNRLNANRMLRVRKILGYVADKIDPIPQPKIKPTRIRQEGMEQAPGSGGTAQDGMGSQNQQGEDALDEEEEEEKEGEARPNPEEYLELYCNDQLLPVSMSLATLRAHVWKSGSDVMLYYKSNGRRTIPPPPPPPMIPPEEPATAQISAAV</sequence>
<dbReference type="GO" id="GO:0043130">
    <property type="term" value="F:ubiquitin binding"/>
    <property type="evidence" value="ECO:0007669"/>
    <property type="project" value="TreeGrafter"/>
</dbReference>
<dbReference type="PANTHER" id="PTHR19862">
    <property type="entry name" value="WD REPEAT-CONTAINING PROTEIN 48"/>
    <property type="match status" value="1"/>
</dbReference>
<dbReference type="CDD" id="cd00200">
    <property type="entry name" value="WD40"/>
    <property type="match status" value="1"/>
</dbReference>
<evidence type="ECO:0000256" key="4">
    <source>
        <dbReference type="PROSITE-ProRule" id="PRU00221"/>
    </source>
</evidence>
<dbReference type="GO" id="GO:0000724">
    <property type="term" value="P:double-strand break repair via homologous recombination"/>
    <property type="evidence" value="ECO:0007669"/>
    <property type="project" value="TreeGrafter"/>
</dbReference>